<accession>A0ABV7XF15</accession>
<dbReference type="InterPro" id="IPR011335">
    <property type="entry name" value="Restrct_endonuc-II-like"/>
</dbReference>
<feature type="domain" description="DUF559" evidence="1">
    <location>
        <begin position="2"/>
        <end position="104"/>
    </location>
</feature>
<proteinExistence type="predicted"/>
<dbReference type="RefSeq" id="WP_380862137.1">
    <property type="nucleotide sequence ID" value="NZ_JBHRXV010000011.1"/>
</dbReference>
<dbReference type="GO" id="GO:0004519">
    <property type="term" value="F:endonuclease activity"/>
    <property type="evidence" value="ECO:0007669"/>
    <property type="project" value="UniProtKB-KW"/>
</dbReference>
<evidence type="ECO:0000313" key="2">
    <source>
        <dbReference type="EMBL" id="MFC3713542.1"/>
    </source>
</evidence>
<evidence type="ECO:0000313" key="3">
    <source>
        <dbReference type="Proteomes" id="UP001595615"/>
    </source>
</evidence>
<sequence length="122" mass="13960">MARAADLRARLTPAEVRLWTALSRRRLNGTKFSRQIVVAGYICDFVCREHRLIVEVDGSQHFESRYDVVRDQRLVASGYRVLRFWNDEVLETLEDVLQRIAHALSDSPPLTPPPRGGETIEG</sequence>
<dbReference type="InterPro" id="IPR047216">
    <property type="entry name" value="Endonuclease_DUF559_bact"/>
</dbReference>
<name>A0ABV7XF15_9SPHN</name>
<evidence type="ECO:0000259" key="1">
    <source>
        <dbReference type="Pfam" id="PF04480"/>
    </source>
</evidence>
<dbReference type="Pfam" id="PF04480">
    <property type="entry name" value="DUF559"/>
    <property type="match status" value="1"/>
</dbReference>
<gene>
    <name evidence="2" type="ORF">ACFOMD_13240</name>
</gene>
<dbReference type="EMBL" id="JBHRXV010000011">
    <property type="protein sequence ID" value="MFC3713542.1"/>
    <property type="molecule type" value="Genomic_DNA"/>
</dbReference>
<keyword evidence="2" id="KW-0378">Hydrolase</keyword>
<dbReference type="InterPro" id="IPR007569">
    <property type="entry name" value="DUF559"/>
</dbReference>
<dbReference type="CDD" id="cd01038">
    <property type="entry name" value="Endonuclease_DUF559"/>
    <property type="match status" value="1"/>
</dbReference>
<dbReference type="Proteomes" id="UP001595615">
    <property type="component" value="Unassembled WGS sequence"/>
</dbReference>
<keyword evidence="2" id="KW-0255">Endonuclease</keyword>
<organism evidence="2 3">
    <name type="scientific">Sphingoaurantiacus capsulatus</name>
    <dbReference type="NCBI Taxonomy" id="1771310"/>
    <lineage>
        <taxon>Bacteria</taxon>
        <taxon>Pseudomonadati</taxon>
        <taxon>Pseudomonadota</taxon>
        <taxon>Alphaproteobacteria</taxon>
        <taxon>Sphingomonadales</taxon>
        <taxon>Sphingosinicellaceae</taxon>
        <taxon>Sphingoaurantiacus</taxon>
    </lineage>
</organism>
<reference evidence="3" key="1">
    <citation type="journal article" date="2019" name="Int. J. Syst. Evol. Microbiol.">
        <title>The Global Catalogue of Microorganisms (GCM) 10K type strain sequencing project: providing services to taxonomists for standard genome sequencing and annotation.</title>
        <authorList>
            <consortium name="The Broad Institute Genomics Platform"/>
            <consortium name="The Broad Institute Genome Sequencing Center for Infectious Disease"/>
            <person name="Wu L."/>
            <person name="Ma J."/>
        </authorList>
    </citation>
    <scope>NUCLEOTIDE SEQUENCE [LARGE SCALE GENOMIC DNA]</scope>
    <source>
        <strain evidence="3">KCTC 42644</strain>
    </source>
</reference>
<dbReference type="SUPFAM" id="SSF52980">
    <property type="entry name" value="Restriction endonuclease-like"/>
    <property type="match status" value="1"/>
</dbReference>
<dbReference type="Gene3D" id="3.40.960.10">
    <property type="entry name" value="VSR Endonuclease"/>
    <property type="match status" value="1"/>
</dbReference>
<comment type="caution">
    <text evidence="2">The sequence shown here is derived from an EMBL/GenBank/DDBJ whole genome shotgun (WGS) entry which is preliminary data.</text>
</comment>
<protein>
    <submittedName>
        <fullName evidence="2">Endonuclease domain-containing protein</fullName>
    </submittedName>
</protein>
<keyword evidence="2" id="KW-0540">Nuclease</keyword>
<dbReference type="PANTHER" id="PTHR38590">
    <property type="entry name" value="BLL0828 PROTEIN"/>
    <property type="match status" value="1"/>
</dbReference>
<dbReference type="PANTHER" id="PTHR38590:SF1">
    <property type="entry name" value="BLL0828 PROTEIN"/>
    <property type="match status" value="1"/>
</dbReference>
<keyword evidence="3" id="KW-1185">Reference proteome</keyword>